<evidence type="ECO:0000256" key="1">
    <source>
        <dbReference type="SAM" id="MobiDB-lite"/>
    </source>
</evidence>
<dbReference type="AlphaFoldDB" id="A0A178I2R6"/>
<proteinExistence type="predicted"/>
<dbReference type="RefSeq" id="WP_067451534.1">
    <property type="nucleotide sequence ID" value="NZ_LVVY01000062.1"/>
</dbReference>
<dbReference type="Proteomes" id="UP000078389">
    <property type="component" value="Unassembled WGS sequence"/>
</dbReference>
<feature type="region of interest" description="Disordered" evidence="1">
    <location>
        <begin position="172"/>
        <end position="196"/>
    </location>
</feature>
<organism evidence="2 3">
    <name type="scientific">Devosia elaeis</name>
    <dbReference type="NCBI Taxonomy" id="1770058"/>
    <lineage>
        <taxon>Bacteria</taxon>
        <taxon>Pseudomonadati</taxon>
        <taxon>Pseudomonadota</taxon>
        <taxon>Alphaproteobacteria</taxon>
        <taxon>Hyphomicrobiales</taxon>
        <taxon>Devosiaceae</taxon>
        <taxon>Devosia</taxon>
    </lineage>
</organism>
<dbReference type="EMBL" id="LVVY01000062">
    <property type="protein sequence ID" value="OAM79650.1"/>
    <property type="molecule type" value="Genomic_DNA"/>
</dbReference>
<evidence type="ECO:0000313" key="2">
    <source>
        <dbReference type="EMBL" id="OAM79650.1"/>
    </source>
</evidence>
<evidence type="ECO:0000313" key="3">
    <source>
        <dbReference type="Proteomes" id="UP000078389"/>
    </source>
</evidence>
<comment type="caution">
    <text evidence="2">The sequence shown here is derived from an EMBL/GenBank/DDBJ whole genome shotgun (WGS) entry which is preliminary data.</text>
</comment>
<gene>
    <name evidence="2" type="ORF">A3840_02815</name>
</gene>
<accession>A0A178I2R6</accession>
<protein>
    <submittedName>
        <fullName evidence="2">Uncharacterized protein</fullName>
    </submittedName>
</protein>
<dbReference type="OrthoDB" id="8446811at2"/>
<sequence>MTNVYATPEKITMKAYLFKIAVEALESDGWRVERVPGSGKSSVRRITRGQESKVVSIRTTQDTWIAFPRLDGDTGWRTLDEVDAVVPVSVDDRDNPRFAKVHLVDGDEMRDRFNRAYDARKKAGHSIPVGRGVWVSLYLEDAIDPPTHVGAGAGLKHKPIATVALSPDMLSSVDEQDDDSQASAPSSGNVDGEAPLTIAEAKRRLAQTFGVSEASIKITVEA</sequence>
<reference evidence="2 3" key="1">
    <citation type="submission" date="2016-03" db="EMBL/GenBank/DDBJ databases">
        <title>Genome sequencing of Devosia sp. S37.</title>
        <authorList>
            <person name="Mohd Nor M."/>
        </authorList>
    </citation>
    <scope>NUCLEOTIDE SEQUENCE [LARGE SCALE GENOMIC DNA]</scope>
    <source>
        <strain evidence="2 3">S37</strain>
    </source>
</reference>
<name>A0A178I2R6_9HYPH</name>
<keyword evidence="3" id="KW-1185">Reference proteome</keyword>
<dbReference type="STRING" id="1770058.A3840_02815"/>